<dbReference type="AlphaFoldDB" id="A0A0H3AGK3"/>
<dbReference type="KEGG" id="vco:VC0395_A1582"/>
<reference evidence="1 2" key="1">
    <citation type="submission" date="2007-03" db="EMBL/GenBank/DDBJ databases">
        <authorList>
            <person name="Heidelberg J."/>
        </authorList>
    </citation>
    <scope>NUCLEOTIDE SEQUENCE [LARGE SCALE GENOMIC DNA]</scope>
    <source>
        <strain evidence="2">ATCC 39541 / Classical Ogawa 395 / O395</strain>
    </source>
</reference>
<dbReference type="Proteomes" id="UP000000249">
    <property type="component" value="Chromosome 1"/>
</dbReference>
<evidence type="ECO:0000313" key="2">
    <source>
        <dbReference type="Proteomes" id="UP000000249"/>
    </source>
</evidence>
<sequence>MPYQIGSGNAALPIIHIELFTAQIGVVGTELFGVLAILETAT</sequence>
<dbReference type="EMBL" id="CP000627">
    <property type="protein sequence ID" value="ABQ20081.1"/>
    <property type="molecule type" value="Genomic_DNA"/>
</dbReference>
<proteinExistence type="predicted"/>
<gene>
    <name evidence="1" type="ordered locus">VC0395_A1582</name>
</gene>
<protein>
    <submittedName>
        <fullName evidence="1">Uncharacterized protein</fullName>
    </submittedName>
</protein>
<organism evidence="1 2">
    <name type="scientific">Vibrio cholerae serotype O1 (strain ATCC 39541 / Classical Ogawa 395 / O395)</name>
    <dbReference type="NCBI Taxonomy" id="345073"/>
    <lineage>
        <taxon>Bacteria</taxon>
        <taxon>Pseudomonadati</taxon>
        <taxon>Pseudomonadota</taxon>
        <taxon>Gammaproteobacteria</taxon>
        <taxon>Vibrionales</taxon>
        <taxon>Vibrionaceae</taxon>
        <taxon>Vibrio</taxon>
    </lineage>
</organism>
<evidence type="ECO:0000313" key="1">
    <source>
        <dbReference type="EMBL" id="ABQ20081.1"/>
    </source>
</evidence>
<accession>A0A0H3AGK3</accession>
<name>A0A0H3AGK3_VIBC3</name>